<dbReference type="Proteomes" id="UP000614410">
    <property type="component" value="Unassembled WGS sequence"/>
</dbReference>
<dbReference type="InterPro" id="IPR036852">
    <property type="entry name" value="Peptidase_S8/S53_dom_sf"/>
</dbReference>
<evidence type="ECO:0000313" key="4">
    <source>
        <dbReference type="Proteomes" id="UP000614410"/>
    </source>
</evidence>
<protein>
    <recommendedName>
        <fullName evidence="2">Peptidase S53 activation domain-containing protein</fullName>
    </recommendedName>
</protein>
<feature type="region of interest" description="Disordered" evidence="1">
    <location>
        <begin position="414"/>
        <end position="446"/>
    </location>
</feature>
<gene>
    <name evidence="3" type="ORF">JF887_14720</name>
</gene>
<name>A0A934NG15_9BACT</name>
<comment type="caution">
    <text evidence="3">The sequence shown here is derived from an EMBL/GenBank/DDBJ whole genome shotgun (WGS) entry which is preliminary data.</text>
</comment>
<dbReference type="GO" id="GO:0006508">
    <property type="term" value="P:proteolysis"/>
    <property type="evidence" value="ECO:0007669"/>
    <property type="project" value="InterPro"/>
</dbReference>
<reference evidence="3 4" key="1">
    <citation type="submission" date="2020-10" db="EMBL/GenBank/DDBJ databases">
        <title>Ca. Dormibacterota MAGs.</title>
        <authorList>
            <person name="Montgomery K."/>
        </authorList>
    </citation>
    <scope>NUCLEOTIDE SEQUENCE [LARGE SCALE GENOMIC DNA]</scope>
    <source>
        <strain evidence="3">Mitchell_Peninsula_5</strain>
    </source>
</reference>
<dbReference type="Gene3D" id="3.40.50.200">
    <property type="entry name" value="Peptidase S8/S53 domain"/>
    <property type="match status" value="1"/>
</dbReference>
<evidence type="ECO:0000259" key="2">
    <source>
        <dbReference type="SMART" id="SM00944"/>
    </source>
</evidence>
<dbReference type="Pfam" id="PF09286">
    <property type="entry name" value="Pro-kuma_activ"/>
    <property type="match status" value="1"/>
</dbReference>
<organism evidence="3 4">
    <name type="scientific">Candidatus Amunia macphersoniae</name>
    <dbReference type="NCBI Taxonomy" id="3127014"/>
    <lineage>
        <taxon>Bacteria</taxon>
        <taxon>Bacillati</taxon>
        <taxon>Candidatus Dormiibacterota</taxon>
        <taxon>Candidatus Dormibacteria</taxon>
        <taxon>Candidatus Aeolococcales</taxon>
        <taxon>Candidatus Aeolococcaceae</taxon>
        <taxon>Candidatus Amunia</taxon>
    </lineage>
</organism>
<dbReference type="SUPFAM" id="SSF54897">
    <property type="entry name" value="Protease propeptides/inhibitors"/>
    <property type="match status" value="1"/>
</dbReference>
<feature type="domain" description="Peptidase S53 activation" evidence="2">
    <location>
        <begin position="41"/>
        <end position="152"/>
    </location>
</feature>
<dbReference type="EMBL" id="JAEKNN010000072">
    <property type="protein sequence ID" value="MBJ7610658.1"/>
    <property type="molecule type" value="Genomic_DNA"/>
</dbReference>
<dbReference type="GO" id="GO:0004252">
    <property type="term" value="F:serine-type endopeptidase activity"/>
    <property type="evidence" value="ECO:0007669"/>
    <property type="project" value="InterPro"/>
</dbReference>
<evidence type="ECO:0000313" key="3">
    <source>
        <dbReference type="EMBL" id="MBJ7610658.1"/>
    </source>
</evidence>
<dbReference type="AlphaFoldDB" id="A0A934NG15"/>
<dbReference type="SMART" id="SM00944">
    <property type="entry name" value="Pro-kuma_activ"/>
    <property type="match status" value="1"/>
</dbReference>
<dbReference type="SUPFAM" id="SSF52743">
    <property type="entry name" value="Subtilisin-like"/>
    <property type="match status" value="1"/>
</dbReference>
<evidence type="ECO:0000256" key="1">
    <source>
        <dbReference type="SAM" id="MobiDB-lite"/>
    </source>
</evidence>
<proteinExistence type="predicted"/>
<sequence length="446" mass="45242">MTVELPGSCPGLCAAPAVGPLEDERVHEVVCHLRPRPSSGGLGWVNRQAQLPVAERRVLSWREHGQRYGASPEDAAALRRFAAAAGLEVIEEDLETRRVVLAGQLSRLGRAFEVRLRLHGEHPDTHLTHDGPLRVPPHVRAAIRSVLGLDGCTRLMDVSDGPSRVAAAADASHRAAAALVASGDSPDGGVAVIGAGASADLAAAAVRSVAPAAHVMLHHGGTSPRDLVDGLLAALRPPTSSVIAIASGAPEAGWSGAVLRSVEQVLLSAAALGVTVVCAGPLGEAWFPATSPHVVACGPAAPRGSSGRAISAVFPAPCWQEAVEAAGVSGRAVPDLAVLLPERGDEAQGEVVVAVATVAGRAAGAFVVAGEQLGARVGLVMPLLIERYGPGCQPIATQLDASFRASLVDALGKPGSGAAREDRGALAATASVSRPGGRRGRDAPVV</sequence>
<dbReference type="InterPro" id="IPR015366">
    <property type="entry name" value="S53_propep"/>
</dbReference>
<accession>A0A934NG15</accession>